<dbReference type="SUPFAM" id="SSF55073">
    <property type="entry name" value="Nucleotide cyclase"/>
    <property type="match status" value="2"/>
</dbReference>
<dbReference type="GO" id="GO:0005737">
    <property type="term" value="C:cytoplasm"/>
    <property type="evidence" value="ECO:0007669"/>
    <property type="project" value="TreeGrafter"/>
</dbReference>
<protein>
    <recommendedName>
        <fullName evidence="6">Guanylate cyclase domain-containing protein</fullName>
    </recommendedName>
</protein>
<dbReference type="Gene3D" id="3.30.70.1230">
    <property type="entry name" value="Nucleotide cyclase"/>
    <property type="match status" value="2"/>
</dbReference>
<accession>A0A1X2HND5</accession>
<keyword evidence="2" id="KW-0067">ATP-binding</keyword>
<evidence type="ECO:0000256" key="2">
    <source>
        <dbReference type="ARBA" id="ARBA00022840"/>
    </source>
</evidence>
<organism evidence="4 5">
    <name type="scientific">Syncephalastrum racemosum</name>
    <name type="common">Filamentous fungus</name>
    <dbReference type="NCBI Taxonomy" id="13706"/>
    <lineage>
        <taxon>Eukaryota</taxon>
        <taxon>Fungi</taxon>
        <taxon>Fungi incertae sedis</taxon>
        <taxon>Mucoromycota</taxon>
        <taxon>Mucoromycotina</taxon>
        <taxon>Mucoromycetes</taxon>
        <taxon>Mucorales</taxon>
        <taxon>Syncephalastraceae</taxon>
        <taxon>Syncephalastrum</taxon>
    </lineage>
</organism>
<name>A0A1X2HND5_SYNRA</name>
<keyword evidence="5" id="KW-1185">Reference proteome</keyword>
<dbReference type="STRING" id="13706.A0A1X2HND5"/>
<dbReference type="PANTHER" id="PTHR16305:SF28">
    <property type="entry name" value="GUANYLATE CYCLASE DOMAIN-CONTAINING PROTEIN"/>
    <property type="match status" value="1"/>
</dbReference>
<reference evidence="4 5" key="1">
    <citation type="submission" date="2016-07" db="EMBL/GenBank/DDBJ databases">
        <title>Pervasive Adenine N6-methylation of Active Genes in Fungi.</title>
        <authorList>
            <consortium name="DOE Joint Genome Institute"/>
            <person name="Mondo S.J."/>
            <person name="Dannebaum R.O."/>
            <person name="Kuo R.C."/>
            <person name="Labutti K."/>
            <person name="Haridas S."/>
            <person name="Kuo A."/>
            <person name="Salamov A."/>
            <person name="Ahrendt S.R."/>
            <person name="Lipzen A."/>
            <person name="Sullivan W."/>
            <person name="Andreopoulos W.B."/>
            <person name="Clum A."/>
            <person name="Lindquist E."/>
            <person name="Daum C."/>
            <person name="Ramamoorthy G.K."/>
            <person name="Gryganskyi A."/>
            <person name="Culley D."/>
            <person name="Magnuson J.K."/>
            <person name="James T.Y."/>
            <person name="O'Malley M.A."/>
            <person name="Stajich J.E."/>
            <person name="Spatafora J.W."/>
            <person name="Visel A."/>
            <person name="Grigoriev I.V."/>
        </authorList>
    </citation>
    <scope>NUCLEOTIDE SEQUENCE [LARGE SCALE GENOMIC DNA]</scope>
    <source>
        <strain evidence="4 5">NRRL 2496</strain>
    </source>
</reference>
<dbReference type="EMBL" id="MCGN01000002">
    <property type="protein sequence ID" value="ORZ00871.1"/>
    <property type="molecule type" value="Genomic_DNA"/>
</dbReference>
<sequence length="1709" mass="194704">MVNIAPYIAKYVRLLHATDERIDIPYTQTQFGVVLMVDVAGFSTLMTKATEKGESGAEAIALEVGAYMGECIQIIEFFGGDVVKFLGDAVLVCFQPKLTRRSESDELSDGEEDDGQADTRRKNMLVRRAVECGLQLLARLSHYRVYITAEERTKHRKDNGEIDRFSNRHSEGSVSNNTSHSLLDPTEPFPSDISRSPSLVQSQGVPALLPEKETRPFLFNGMSIGRFFTKKSWRNRSPLRRPSVSDASEAPIQNVNSIDLELHIALSCGDVINIVLGDPGPSDDGTNSRKTEGKKTEKRRPWEVPYPSPHDISHLSYDGRLEYAIGGPVVESLDEALSVAKAGEMSLTPEVHDIIQKQMENLNFIERDEYYVLHPDRSDAQLSPAWQQEQPNALYLQDKPALMRQAARLKIEPLVPRIRNTSYMKLSTESNPNYHKYINYSALYRMHHSPDGNFPSQFREATIMFVSLGRINFATNAGICAGQKAVETAIKVFLRYEGILQQFAIDDKGATILGVFGLPPMSHEREAIFAAKAAIDLRDQYIRLQLADFSIALSTGIVFNAVVPHNNPFRRDPGIAGDAIILAVRMLKFPFSKRNIICDTATKKQVGGLCEFQDLGENFVKGKIRPVQLYAIKRFGSMSRGKSLDIRPNTDLIGYRTPLQEATRFIKSWIEQPNHNLLTISGSSGIGKTFFCHSVLDSMPNVHTCWAGAAEVEKGTKYYLAKNLLISVMEILMAADIPVGPRQTIPSLLNIAPAQKASNSIRPQSGSIQYSTSDQSASFIPSPDMDQHVHSPTHTRNDWLRRLASYASPHSAITQKRTPSSSSPKNCNDVGNELTEMILWSLHKCGEDECLLPLFKVVFAPLADMEENKYTKRIEGRVRDRLLCRVIVRMVQYASNFTNLILVCDDVQWLDSASTEVLCQLHKQSQKPLVVMACRPYKDYSVSFINDMRRTGTCHEIELSGLSSEETGEIILQQFPPNVHRISPNIIAAVQKRTAGNPLYVKNLAVILKDFNHVTILDNNLVPSSNRFDLDDLLGNFDFRRMIKMQFDRLDPAFQEFLTAASCMDQYFSVYEIQAVIRPDNSIFSEPSPEAVHEKIKRMDVYHFLQQVGSSTPIENDIDLYCFAHGNIPQSIYDMVSYESRNVLHRSLACYYESKLTRENYTQFLGKVTRHYLQTDWIGKQLFYLEALADLDMRSSLLREATRNLERIVSILESSEDIGGGYGQVHRSDIYRRLGICLTMRTRLNEAENYLLKSLECLGMPWPNNDVKYIYRFWVNRWSQYCHRRMPVFRKHTSLVKKELFRRVVETMMQLCNIYYYQGNGRDFILACLTGLNACERLGDTGRHYTFFLARYALLSWLNDKKEDSVYYITKATRCMSSRPDPSTLNSCALLCISAGKFSNAREILYRAIQHTRTLGVVTDCQEFYRAVRMLITMRIFEGTLDRSAYDLSLMKQLADTAHCNGDYEAEDWIAIYTVANALVKCRLWEIDHHVTLLETHAREAANYNKVAIHGILAYYYAKTDNFLYLRTHLRHLISLLPTLSATSNLLPTFGLIFATMAFYTILEKRPEAYHREVRNSYNSFQAATTELNHAFQRVKFWEFTQPCIYLARALPYISTGRTVEGFQVLDNGIFQMHYMQEIRFLKAYYWASLGRYAFTKEDRTAWTLEAKQYFEDLGIPAEEYCNPNVEDAPKLERALSRDTRGVNNTMDE</sequence>
<feature type="region of interest" description="Disordered" evidence="3">
    <location>
        <begin position="277"/>
        <end position="307"/>
    </location>
</feature>
<dbReference type="PANTHER" id="PTHR16305">
    <property type="entry name" value="TESTICULAR SOLUBLE ADENYLYL CYCLASE"/>
    <property type="match status" value="1"/>
</dbReference>
<dbReference type="InterPro" id="IPR029787">
    <property type="entry name" value="Nucleotide_cyclase"/>
</dbReference>
<comment type="caution">
    <text evidence="4">The sequence shown here is derived from an EMBL/GenBank/DDBJ whole genome shotgun (WGS) entry which is preliminary data.</text>
</comment>
<feature type="region of interest" description="Disordered" evidence="3">
    <location>
        <begin position="158"/>
        <end position="183"/>
    </location>
</feature>
<dbReference type="Gene3D" id="1.25.40.10">
    <property type="entry name" value="Tetratricopeptide repeat domain"/>
    <property type="match status" value="1"/>
</dbReference>
<evidence type="ECO:0000313" key="5">
    <source>
        <dbReference type="Proteomes" id="UP000242180"/>
    </source>
</evidence>
<evidence type="ECO:0000313" key="4">
    <source>
        <dbReference type="EMBL" id="ORZ00871.1"/>
    </source>
</evidence>
<proteinExistence type="predicted"/>
<evidence type="ECO:0000256" key="1">
    <source>
        <dbReference type="ARBA" id="ARBA00022741"/>
    </source>
</evidence>
<dbReference type="InterPro" id="IPR027417">
    <property type="entry name" value="P-loop_NTPase"/>
</dbReference>
<keyword evidence="1" id="KW-0547">Nucleotide-binding</keyword>
<evidence type="ECO:0000256" key="3">
    <source>
        <dbReference type="SAM" id="MobiDB-lite"/>
    </source>
</evidence>
<dbReference type="OrthoDB" id="194468at2759"/>
<dbReference type="GO" id="GO:0004016">
    <property type="term" value="F:adenylate cyclase activity"/>
    <property type="evidence" value="ECO:0007669"/>
    <property type="project" value="TreeGrafter"/>
</dbReference>
<dbReference type="InterPro" id="IPR011990">
    <property type="entry name" value="TPR-like_helical_dom_sf"/>
</dbReference>
<dbReference type="Proteomes" id="UP000242180">
    <property type="component" value="Unassembled WGS sequence"/>
</dbReference>
<evidence type="ECO:0008006" key="6">
    <source>
        <dbReference type="Google" id="ProtNLM"/>
    </source>
</evidence>
<dbReference type="GO" id="GO:0005524">
    <property type="term" value="F:ATP binding"/>
    <property type="evidence" value="ECO:0007669"/>
    <property type="project" value="UniProtKB-KW"/>
</dbReference>
<feature type="compositionally biased region" description="Basic and acidic residues" evidence="3">
    <location>
        <begin position="158"/>
        <end position="171"/>
    </location>
</feature>
<dbReference type="InParanoid" id="A0A1X2HND5"/>
<gene>
    <name evidence="4" type="ORF">BCR43DRAFT_453063</name>
</gene>
<feature type="compositionally biased region" description="Basic and acidic residues" evidence="3">
    <location>
        <begin position="286"/>
        <end position="302"/>
    </location>
</feature>
<feature type="compositionally biased region" description="Polar residues" evidence="3">
    <location>
        <begin position="172"/>
        <end position="181"/>
    </location>
</feature>
<dbReference type="SUPFAM" id="SSF52540">
    <property type="entry name" value="P-loop containing nucleoside triphosphate hydrolases"/>
    <property type="match status" value="1"/>
</dbReference>